<dbReference type="FunFam" id="3.30.200.20:FF:000059">
    <property type="entry name" value="S-receptor-like serine/threonine-protein kinase"/>
    <property type="match status" value="1"/>
</dbReference>
<dbReference type="InterPro" id="IPR000719">
    <property type="entry name" value="Prot_kinase_dom"/>
</dbReference>
<dbReference type="Pfam" id="PF13947">
    <property type="entry name" value="GUB_WAK_bind"/>
    <property type="match status" value="1"/>
</dbReference>
<dbReference type="PROSITE" id="PS00108">
    <property type="entry name" value="PROTEIN_KINASE_ST"/>
    <property type="match status" value="1"/>
</dbReference>
<dbReference type="EC" id="2.7.11.1" evidence="2"/>
<evidence type="ECO:0000256" key="13">
    <source>
        <dbReference type="ARBA" id="ARBA00023157"/>
    </source>
</evidence>
<keyword evidence="11 20" id="KW-1133">Transmembrane helix</keyword>
<reference evidence="23 24" key="1">
    <citation type="submission" date="2024-11" db="EMBL/GenBank/DDBJ databases">
        <title>Chromosome-level genome assembly of Eucalyptus globulus Labill. provides insights into its genome evolution.</title>
        <authorList>
            <person name="Li X."/>
        </authorList>
    </citation>
    <scope>NUCLEOTIDE SEQUENCE [LARGE SCALE GENOMIC DNA]</scope>
    <source>
        <strain evidence="23">CL2024</strain>
        <tissue evidence="23">Fresh tender leaves</tissue>
    </source>
</reference>
<evidence type="ECO:0000256" key="9">
    <source>
        <dbReference type="ARBA" id="ARBA00022777"/>
    </source>
</evidence>
<feature type="signal peptide" evidence="21">
    <location>
        <begin position="1"/>
        <end position="32"/>
    </location>
</feature>
<keyword evidence="24" id="KW-1185">Reference proteome</keyword>
<dbReference type="Gene3D" id="1.10.510.10">
    <property type="entry name" value="Transferase(Phosphotransferase) domain 1"/>
    <property type="match status" value="1"/>
</dbReference>
<evidence type="ECO:0000256" key="4">
    <source>
        <dbReference type="ARBA" id="ARBA00022536"/>
    </source>
</evidence>
<keyword evidence="3" id="KW-0723">Serine/threonine-protein kinase</keyword>
<accession>A0ABD3K9I4</accession>
<keyword evidence="7 21" id="KW-0732">Signal</keyword>
<evidence type="ECO:0000256" key="20">
    <source>
        <dbReference type="SAM" id="Phobius"/>
    </source>
</evidence>
<dbReference type="Gene3D" id="3.30.200.20">
    <property type="entry name" value="Phosphorylase Kinase, domain 1"/>
    <property type="match status" value="1"/>
</dbReference>
<evidence type="ECO:0000256" key="7">
    <source>
        <dbReference type="ARBA" id="ARBA00022729"/>
    </source>
</evidence>
<evidence type="ECO:0000256" key="1">
    <source>
        <dbReference type="ARBA" id="ARBA00004479"/>
    </source>
</evidence>
<evidence type="ECO:0000256" key="6">
    <source>
        <dbReference type="ARBA" id="ARBA00022692"/>
    </source>
</evidence>
<evidence type="ECO:0000313" key="23">
    <source>
        <dbReference type="EMBL" id="KAL3735279.1"/>
    </source>
</evidence>
<feature type="region of interest" description="Disordered" evidence="19">
    <location>
        <begin position="637"/>
        <end position="679"/>
    </location>
</feature>
<dbReference type="SUPFAM" id="SSF56112">
    <property type="entry name" value="Protein kinase-like (PK-like)"/>
    <property type="match status" value="1"/>
</dbReference>
<keyword evidence="14" id="KW-0675">Receptor</keyword>
<evidence type="ECO:0000256" key="3">
    <source>
        <dbReference type="ARBA" id="ARBA00022527"/>
    </source>
</evidence>
<keyword evidence="8 18" id="KW-0547">Nucleotide-binding</keyword>
<evidence type="ECO:0000256" key="11">
    <source>
        <dbReference type="ARBA" id="ARBA00022989"/>
    </source>
</evidence>
<evidence type="ECO:0000256" key="16">
    <source>
        <dbReference type="ARBA" id="ARBA00047899"/>
    </source>
</evidence>
<keyword evidence="15" id="KW-0325">Glycoprotein</keyword>
<keyword evidence="5" id="KW-0808">Transferase</keyword>
<evidence type="ECO:0000256" key="15">
    <source>
        <dbReference type="ARBA" id="ARBA00023180"/>
    </source>
</evidence>
<dbReference type="GO" id="GO:0005524">
    <property type="term" value="F:ATP binding"/>
    <property type="evidence" value="ECO:0007669"/>
    <property type="project" value="UniProtKB-UniRule"/>
</dbReference>
<evidence type="ECO:0000313" key="24">
    <source>
        <dbReference type="Proteomes" id="UP001634007"/>
    </source>
</evidence>
<keyword evidence="12 20" id="KW-0472">Membrane</keyword>
<dbReference type="FunFam" id="1.10.510.10:FF:000590">
    <property type="entry name" value="PR5-like receptor kinase"/>
    <property type="match status" value="1"/>
</dbReference>
<dbReference type="InterPro" id="IPR032872">
    <property type="entry name" value="WAK_assoc_C"/>
</dbReference>
<feature type="binding site" evidence="18">
    <location>
        <position position="391"/>
    </location>
    <ligand>
        <name>ATP</name>
        <dbReference type="ChEBI" id="CHEBI:30616"/>
    </ligand>
</feature>
<dbReference type="PROSITE" id="PS00107">
    <property type="entry name" value="PROTEIN_KINASE_ATP"/>
    <property type="match status" value="1"/>
</dbReference>
<keyword evidence="10 18" id="KW-0067">ATP-binding</keyword>
<evidence type="ECO:0000256" key="2">
    <source>
        <dbReference type="ARBA" id="ARBA00012513"/>
    </source>
</evidence>
<proteinExistence type="predicted"/>
<keyword evidence="13" id="KW-1015">Disulfide bond</keyword>
<dbReference type="SMART" id="SM00220">
    <property type="entry name" value="S_TKc"/>
    <property type="match status" value="1"/>
</dbReference>
<evidence type="ECO:0000256" key="17">
    <source>
        <dbReference type="ARBA" id="ARBA00048679"/>
    </source>
</evidence>
<evidence type="ECO:0000259" key="22">
    <source>
        <dbReference type="PROSITE" id="PS50011"/>
    </source>
</evidence>
<organism evidence="23 24">
    <name type="scientific">Eucalyptus globulus</name>
    <name type="common">Tasmanian blue gum</name>
    <dbReference type="NCBI Taxonomy" id="34317"/>
    <lineage>
        <taxon>Eukaryota</taxon>
        <taxon>Viridiplantae</taxon>
        <taxon>Streptophyta</taxon>
        <taxon>Embryophyta</taxon>
        <taxon>Tracheophyta</taxon>
        <taxon>Spermatophyta</taxon>
        <taxon>Magnoliopsida</taxon>
        <taxon>eudicotyledons</taxon>
        <taxon>Gunneridae</taxon>
        <taxon>Pentapetalae</taxon>
        <taxon>rosids</taxon>
        <taxon>malvids</taxon>
        <taxon>Myrtales</taxon>
        <taxon>Myrtaceae</taxon>
        <taxon>Myrtoideae</taxon>
        <taxon>Eucalypteae</taxon>
        <taxon>Eucalyptus</taxon>
    </lineage>
</organism>
<dbReference type="GO" id="GO:0004674">
    <property type="term" value="F:protein serine/threonine kinase activity"/>
    <property type="evidence" value="ECO:0007669"/>
    <property type="project" value="UniProtKB-KW"/>
</dbReference>
<dbReference type="InterPro" id="IPR045874">
    <property type="entry name" value="LRK10/LRL21-25-like"/>
</dbReference>
<gene>
    <name evidence="23" type="ORF">ACJRO7_024416</name>
</gene>
<evidence type="ECO:0000256" key="21">
    <source>
        <dbReference type="SAM" id="SignalP"/>
    </source>
</evidence>
<dbReference type="GO" id="GO:0016020">
    <property type="term" value="C:membrane"/>
    <property type="evidence" value="ECO:0007669"/>
    <property type="project" value="UniProtKB-SubCell"/>
</dbReference>
<comment type="subcellular location">
    <subcellularLocation>
        <location evidence="1">Membrane</location>
        <topology evidence="1">Single-pass type I membrane protein</topology>
    </subcellularLocation>
</comment>
<dbReference type="InterPro" id="IPR011009">
    <property type="entry name" value="Kinase-like_dom_sf"/>
</dbReference>
<dbReference type="Pfam" id="PF00069">
    <property type="entry name" value="Pkinase"/>
    <property type="match status" value="1"/>
</dbReference>
<evidence type="ECO:0000256" key="14">
    <source>
        <dbReference type="ARBA" id="ARBA00023170"/>
    </source>
</evidence>
<protein>
    <recommendedName>
        <fullName evidence="2">non-specific serine/threonine protein kinase</fullName>
        <ecNumber evidence="2">2.7.11.1</ecNumber>
    </recommendedName>
</protein>
<feature type="chain" id="PRO_5044825434" description="non-specific serine/threonine protein kinase" evidence="21">
    <location>
        <begin position="33"/>
        <end position="679"/>
    </location>
</feature>
<comment type="catalytic activity">
    <reaction evidence="17">
        <text>L-seryl-[protein] + ATP = O-phospho-L-seryl-[protein] + ADP + H(+)</text>
        <dbReference type="Rhea" id="RHEA:17989"/>
        <dbReference type="Rhea" id="RHEA-COMP:9863"/>
        <dbReference type="Rhea" id="RHEA-COMP:11604"/>
        <dbReference type="ChEBI" id="CHEBI:15378"/>
        <dbReference type="ChEBI" id="CHEBI:29999"/>
        <dbReference type="ChEBI" id="CHEBI:30616"/>
        <dbReference type="ChEBI" id="CHEBI:83421"/>
        <dbReference type="ChEBI" id="CHEBI:456216"/>
        <dbReference type="EC" id="2.7.11.1"/>
    </reaction>
</comment>
<sequence length="679" mass="75569">MMHRHHHPLWDLCLCFVITATLILIRAPTMRGVDDPSYLNCSSTIQCGGLQNASYPFWGLNRASYCGLSEFELTCQDNATALVTIVNQAYRVLRIDNTSPSMTVARNDYWNTICPSNLINTTQDITSPFSYTTDTVANLTLYYGCPPSTSPMTSMIASSQFNCTINGTYMTGHFVTKLSISNTYAGISLGDATGYYESCDTSVVLDANRSAVLEIESATNPNNMTVVSAIKEGFGLLWTADDKCNGCLGSGGQCGRNETSGDFVCYCRDKSYSSACSGNQDEATPRKGSIKWFISSPAGVLAIIGASISMIAVIFILKIKTRIFSWKAPLFKSEKDPSIEKLMGIHGSLVPRYRYNDLKKMTNSFSEKLGQGGFGAVYKGEISDVGFVAVKILTESKSSPEEFINEVVSISRTSHVNVITLLGFCYEGKKRALVFEYMPNGSLDRFISLEWRILYQIAIGIARGLEYLHRGCNTKILHFDIKPQNILLDRDFIPKISDFGLAKLCLGQESAVSILGMRGTIGFIAPEFVCRNLGRVSHKSDVYSYGMLVLEMVGIRNFDIKVSNNSEMYFPEWIYRNLEPDKDLKLPLNVTEEEEVLARKMIIVSLWCIQTSPSDRPPIVKVIEMLEGSFESLQIPPKPISYSPTRPSSQHWEMTTSNSNWSHEEERILDNIEESNNTS</sequence>
<dbReference type="Proteomes" id="UP001634007">
    <property type="component" value="Unassembled WGS sequence"/>
</dbReference>
<dbReference type="AlphaFoldDB" id="A0ABD3K9I4"/>
<evidence type="ECO:0000256" key="12">
    <source>
        <dbReference type="ARBA" id="ARBA00023136"/>
    </source>
</evidence>
<keyword evidence="9" id="KW-0418">Kinase</keyword>
<evidence type="ECO:0000256" key="10">
    <source>
        <dbReference type="ARBA" id="ARBA00022840"/>
    </source>
</evidence>
<dbReference type="InterPro" id="IPR025287">
    <property type="entry name" value="WAK_GUB"/>
</dbReference>
<keyword evidence="4" id="KW-0245">EGF-like domain</keyword>
<dbReference type="InterPro" id="IPR017441">
    <property type="entry name" value="Protein_kinase_ATP_BS"/>
</dbReference>
<dbReference type="EMBL" id="JBJKBG010000006">
    <property type="protein sequence ID" value="KAL3735279.1"/>
    <property type="molecule type" value="Genomic_DNA"/>
</dbReference>
<feature type="transmembrane region" description="Helical" evidence="20">
    <location>
        <begin position="292"/>
        <end position="317"/>
    </location>
</feature>
<dbReference type="PROSITE" id="PS50011">
    <property type="entry name" value="PROTEIN_KINASE_DOM"/>
    <property type="match status" value="1"/>
</dbReference>
<name>A0ABD3K9I4_EUCGL</name>
<evidence type="ECO:0000256" key="19">
    <source>
        <dbReference type="SAM" id="MobiDB-lite"/>
    </source>
</evidence>
<evidence type="ECO:0000256" key="5">
    <source>
        <dbReference type="ARBA" id="ARBA00022679"/>
    </source>
</evidence>
<comment type="caution">
    <text evidence="23">The sequence shown here is derived from an EMBL/GenBank/DDBJ whole genome shotgun (WGS) entry which is preliminary data.</text>
</comment>
<evidence type="ECO:0000256" key="18">
    <source>
        <dbReference type="PROSITE-ProRule" id="PRU10141"/>
    </source>
</evidence>
<dbReference type="Pfam" id="PF14380">
    <property type="entry name" value="WAK_assoc"/>
    <property type="match status" value="1"/>
</dbReference>
<dbReference type="PANTHER" id="PTHR27009">
    <property type="entry name" value="RUST RESISTANCE KINASE LR10-RELATED"/>
    <property type="match status" value="1"/>
</dbReference>
<evidence type="ECO:0000256" key="8">
    <source>
        <dbReference type="ARBA" id="ARBA00022741"/>
    </source>
</evidence>
<comment type="catalytic activity">
    <reaction evidence="16">
        <text>L-threonyl-[protein] + ATP = O-phospho-L-threonyl-[protein] + ADP + H(+)</text>
        <dbReference type="Rhea" id="RHEA:46608"/>
        <dbReference type="Rhea" id="RHEA-COMP:11060"/>
        <dbReference type="Rhea" id="RHEA-COMP:11605"/>
        <dbReference type="ChEBI" id="CHEBI:15378"/>
        <dbReference type="ChEBI" id="CHEBI:30013"/>
        <dbReference type="ChEBI" id="CHEBI:30616"/>
        <dbReference type="ChEBI" id="CHEBI:61977"/>
        <dbReference type="ChEBI" id="CHEBI:456216"/>
        <dbReference type="EC" id="2.7.11.1"/>
    </reaction>
</comment>
<dbReference type="InterPro" id="IPR008271">
    <property type="entry name" value="Ser/Thr_kinase_AS"/>
</dbReference>
<keyword evidence="6 20" id="KW-0812">Transmembrane</keyword>
<feature type="compositionally biased region" description="Polar residues" evidence="19">
    <location>
        <begin position="642"/>
        <end position="661"/>
    </location>
</feature>
<feature type="domain" description="Protein kinase" evidence="22">
    <location>
        <begin position="363"/>
        <end position="630"/>
    </location>
</feature>